<keyword evidence="1" id="KW-0808">Transferase</keyword>
<evidence type="ECO:0000313" key="3">
    <source>
        <dbReference type="EMBL" id="CAK7225064.1"/>
    </source>
</evidence>
<dbReference type="SUPFAM" id="SSF53335">
    <property type="entry name" value="S-adenosyl-L-methionine-dependent methyltransferases"/>
    <property type="match status" value="1"/>
</dbReference>
<feature type="binding site" evidence="1">
    <location>
        <position position="192"/>
    </location>
    <ligand>
        <name>S-adenosyl-L-methionine</name>
        <dbReference type="ChEBI" id="CHEBI:59789"/>
    </ligand>
</feature>
<sequence>MADSRESTPELNPLSLGDLTYRYGDNDSDVGSRNGETDVEAIAPLPEYKIAGETAVGFDGLLKPAADLRLREDLSEGCGGQLWPAGMVLAKHMLRYRRSEAANAQILELGAGGGLVGLAVALAKQAEAGSTPSSETKGPSMYITDQKPMFALMQYNIELNGLQNDVKALILNWGEPLPEEVRRQPPNIVLAADCVYFEPAFPLLLQTLEELLALDEKMVIYFCFKKRRRADNQFVKGARKKFCITEVVDEDRPVFSREGLFLYTLTRKEAKTNGAKTQAK</sequence>
<dbReference type="Proteomes" id="UP001642482">
    <property type="component" value="Unassembled WGS sequence"/>
</dbReference>
<comment type="function">
    <text evidence="1">S-adenosyl-L-methionine-dependent protein-lysine N-methyltransferase that methylates elongation factor 1-alpha.</text>
</comment>
<keyword evidence="1" id="KW-0949">S-adenosyl-L-methionine</keyword>
<dbReference type="PANTHER" id="PTHR14614:SF152">
    <property type="entry name" value="PROTEIN-LYSINE N-METHYLTRANSFERASE EFM6"/>
    <property type="match status" value="1"/>
</dbReference>
<dbReference type="InterPro" id="IPR019410">
    <property type="entry name" value="Methyltransf_16"/>
</dbReference>
<dbReference type="PANTHER" id="PTHR14614">
    <property type="entry name" value="HEPATOCELLULAR CARCINOMA-ASSOCIATED ANTIGEN"/>
    <property type="match status" value="1"/>
</dbReference>
<keyword evidence="1" id="KW-0489">Methyltransferase</keyword>
<dbReference type="EC" id="2.1.1.-" evidence="1"/>
<keyword evidence="1" id="KW-0963">Cytoplasm</keyword>
<evidence type="ECO:0000256" key="2">
    <source>
        <dbReference type="SAM" id="MobiDB-lite"/>
    </source>
</evidence>
<comment type="subcellular location">
    <subcellularLocation>
        <location evidence="1">Cytoplasm</location>
    </subcellularLocation>
</comment>
<evidence type="ECO:0000313" key="4">
    <source>
        <dbReference type="Proteomes" id="UP001642482"/>
    </source>
</evidence>
<organism evidence="3 4">
    <name type="scientific">Sporothrix eucalyptigena</name>
    <dbReference type="NCBI Taxonomy" id="1812306"/>
    <lineage>
        <taxon>Eukaryota</taxon>
        <taxon>Fungi</taxon>
        <taxon>Dikarya</taxon>
        <taxon>Ascomycota</taxon>
        <taxon>Pezizomycotina</taxon>
        <taxon>Sordariomycetes</taxon>
        <taxon>Sordariomycetidae</taxon>
        <taxon>Ophiostomatales</taxon>
        <taxon>Ophiostomataceae</taxon>
        <taxon>Sporothrix</taxon>
    </lineage>
</organism>
<protein>
    <recommendedName>
        <fullName evidence="1">Protein-lysine N-methyltransferase EFM6</fullName>
        <ecNumber evidence="1">2.1.1.-</ecNumber>
    </recommendedName>
    <alternativeName>
        <fullName evidence="1">Elongation factor methyltransferase 6</fullName>
    </alternativeName>
</protein>
<dbReference type="HAMAP" id="MF_03198">
    <property type="entry name" value="Methyltr_EFM6"/>
    <property type="match status" value="1"/>
</dbReference>
<dbReference type="Gene3D" id="3.40.50.150">
    <property type="entry name" value="Vaccinia Virus protein VP39"/>
    <property type="match status" value="1"/>
</dbReference>
<feature type="binding site" evidence="1">
    <location>
        <position position="145"/>
    </location>
    <ligand>
        <name>S-adenosyl-L-methionine</name>
        <dbReference type="ChEBI" id="CHEBI:59789"/>
    </ligand>
</feature>
<name>A0ABP0BZE7_9PEZI</name>
<reference evidence="3 4" key="1">
    <citation type="submission" date="2024-01" db="EMBL/GenBank/DDBJ databases">
        <authorList>
            <person name="Allen C."/>
            <person name="Tagirdzhanova G."/>
        </authorList>
    </citation>
    <scope>NUCLEOTIDE SEQUENCE [LARGE SCALE GENOMIC DNA]</scope>
</reference>
<gene>
    <name evidence="1 3" type="primary">EFM6</name>
    <name evidence="3" type="ORF">SEUCBS140593_005776</name>
</gene>
<dbReference type="InterPro" id="IPR033684">
    <property type="entry name" value="EFM6"/>
</dbReference>
<proteinExistence type="inferred from homology"/>
<dbReference type="EMBL" id="CAWUHD010000058">
    <property type="protein sequence ID" value="CAK7225064.1"/>
    <property type="molecule type" value="Genomic_DNA"/>
</dbReference>
<accession>A0ABP0BZE7</accession>
<keyword evidence="4" id="KW-1185">Reference proteome</keyword>
<dbReference type="Pfam" id="PF10294">
    <property type="entry name" value="Methyltransf_16"/>
    <property type="match status" value="1"/>
</dbReference>
<feature type="binding site" evidence="1">
    <location>
        <begin position="110"/>
        <end position="112"/>
    </location>
    <ligand>
        <name>S-adenosyl-L-methionine</name>
        <dbReference type="ChEBI" id="CHEBI:59789"/>
    </ligand>
</feature>
<feature type="binding site" evidence="1">
    <location>
        <position position="173"/>
    </location>
    <ligand>
        <name>S-adenosyl-L-methionine</name>
        <dbReference type="ChEBI" id="CHEBI:59789"/>
    </ligand>
</feature>
<evidence type="ECO:0000256" key="1">
    <source>
        <dbReference type="HAMAP-Rule" id="MF_03198"/>
    </source>
</evidence>
<dbReference type="InterPro" id="IPR029063">
    <property type="entry name" value="SAM-dependent_MTases_sf"/>
</dbReference>
<feature type="region of interest" description="Disordered" evidence="2">
    <location>
        <begin position="1"/>
        <end position="20"/>
    </location>
</feature>
<comment type="caution">
    <text evidence="3">The sequence shown here is derived from an EMBL/GenBank/DDBJ whole genome shotgun (WGS) entry which is preliminary data.</text>
</comment>
<comment type="similarity">
    <text evidence="1">Belongs to the class I-like SAM-binding methyltransferase superfamily. METTL21 family. EFM6 subfamily.</text>
</comment>
<feature type="binding site" evidence="1">
    <location>
        <position position="83"/>
    </location>
    <ligand>
        <name>S-adenosyl-L-methionine</name>
        <dbReference type="ChEBI" id="CHEBI:59789"/>
    </ligand>
</feature>